<organism evidence="5 6">
    <name type="scientific">Subtercola boreus</name>
    <dbReference type="NCBI Taxonomy" id="120213"/>
    <lineage>
        <taxon>Bacteria</taxon>
        <taxon>Bacillati</taxon>
        <taxon>Actinomycetota</taxon>
        <taxon>Actinomycetes</taxon>
        <taxon>Micrococcales</taxon>
        <taxon>Microbacteriaceae</taxon>
        <taxon>Subtercola</taxon>
    </lineage>
</organism>
<dbReference type="SMART" id="SM00822">
    <property type="entry name" value="PKS_KR"/>
    <property type="match status" value="1"/>
</dbReference>
<comment type="caution">
    <text evidence="5">The sequence shown here is derived from an EMBL/GenBank/DDBJ whole genome shotgun (WGS) entry which is preliminary data.</text>
</comment>
<dbReference type="PANTHER" id="PTHR44196">
    <property type="entry name" value="DEHYDROGENASE/REDUCTASE SDR FAMILY MEMBER 7B"/>
    <property type="match status" value="1"/>
</dbReference>
<dbReference type="SUPFAM" id="SSF51735">
    <property type="entry name" value="NAD(P)-binding Rossmann-fold domains"/>
    <property type="match status" value="1"/>
</dbReference>
<evidence type="ECO:0000256" key="2">
    <source>
        <dbReference type="ARBA" id="ARBA00023002"/>
    </source>
</evidence>
<dbReference type="PRINTS" id="PR00081">
    <property type="entry name" value="GDHRDH"/>
</dbReference>
<feature type="domain" description="Ketoreductase" evidence="4">
    <location>
        <begin position="6"/>
        <end position="178"/>
    </location>
</feature>
<sequence length="245" mass="25261">MKIEGSVVIVTGASSGIGAATARAASAAGARVVLAARREDRVRELAGQLEGAIAVRCDVTDVLQVTALVQAAIEAFGRIDILVNNAGQGLQAEMEAISLDDFRGVLELNLVAPLAMMQAVLPIMRRRGAGAIVNVSSGTTFADVPGTGGYVASKIALERLSAIARNELEGSGITVSTMIPFATRTEFLSSIRAGRADAEAMTAGAAFDEPERVAEAILELVESGEPQLDLVPAAYGGTNRGGEPR</sequence>
<dbReference type="PROSITE" id="PS00061">
    <property type="entry name" value="ADH_SHORT"/>
    <property type="match status" value="1"/>
</dbReference>
<dbReference type="RefSeq" id="WP_116418621.1">
    <property type="nucleotide sequence ID" value="NZ_NBXC01000017.1"/>
</dbReference>
<accession>A0A3E0WCV8</accession>
<dbReference type="AlphaFoldDB" id="A0A3E0WCV8"/>
<dbReference type="Pfam" id="PF00106">
    <property type="entry name" value="adh_short"/>
    <property type="match status" value="1"/>
</dbReference>
<evidence type="ECO:0000256" key="3">
    <source>
        <dbReference type="RuleBase" id="RU000363"/>
    </source>
</evidence>
<dbReference type="InterPro" id="IPR020904">
    <property type="entry name" value="Sc_DH/Rdtase_CS"/>
</dbReference>
<reference evidence="5 6" key="1">
    <citation type="submission" date="2017-04" db="EMBL/GenBank/DDBJ databases">
        <title>Comparative genome analysis of Subtercola boreus.</title>
        <authorList>
            <person name="Cho Y.-J."/>
            <person name="Cho A."/>
            <person name="Kim O.-S."/>
            <person name="Lee J.-I."/>
        </authorList>
    </citation>
    <scope>NUCLEOTIDE SEQUENCE [LARGE SCALE GENOMIC DNA]</scope>
    <source>
        <strain evidence="5 6">P28004</strain>
    </source>
</reference>
<evidence type="ECO:0000256" key="1">
    <source>
        <dbReference type="ARBA" id="ARBA00006484"/>
    </source>
</evidence>
<dbReference type="OrthoDB" id="9792003at2"/>
<dbReference type="GO" id="GO:0016491">
    <property type="term" value="F:oxidoreductase activity"/>
    <property type="evidence" value="ECO:0007669"/>
    <property type="project" value="UniProtKB-KW"/>
</dbReference>
<gene>
    <name evidence="5" type="ORF">B7R25_08915</name>
</gene>
<dbReference type="PANTHER" id="PTHR44196:SF1">
    <property type="entry name" value="DEHYDROGENASE_REDUCTASE SDR FAMILY MEMBER 7B"/>
    <property type="match status" value="1"/>
</dbReference>
<protein>
    <submittedName>
        <fullName evidence="5">Short-chain dehydrogenase</fullName>
    </submittedName>
</protein>
<dbReference type="InterPro" id="IPR057326">
    <property type="entry name" value="KR_dom"/>
</dbReference>
<dbReference type="Proteomes" id="UP000257080">
    <property type="component" value="Unassembled WGS sequence"/>
</dbReference>
<keyword evidence="2" id="KW-0560">Oxidoreductase</keyword>
<evidence type="ECO:0000313" key="6">
    <source>
        <dbReference type="Proteomes" id="UP000257080"/>
    </source>
</evidence>
<name>A0A3E0WCV8_9MICO</name>
<dbReference type="EMBL" id="NBXE01000022">
    <property type="protein sequence ID" value="RFA26858.1"/>
    <property type="molecule type" value="Genomic_DNA"/>
</dbReference>
<evidence type="ECO:0000313" key="5">
    <source>
        <dbReference type="EMBL" id="RFA26858.1"/>
    </source>
</evidence>
<comment type="similarity">
    <text evidence="1 3">Belongs to the short-chain dehydrogenases/reductases (SDR) family.</text>
</comment>
<evidence type="ECO:0000259" key="4">
    <source>
        <dbReference type="SMART" id="SM00822"/>
    </source>
</evidence>
<dbReference type="InterPro" id="IPR002347">
    <property type="entry name" value="SDR_fam"/>
</dbReference>
<dbReference type="PRINTS" id="PR00080">
    <property type="entry name" value="SDRFAMILY"/>
</dbReference>
<dbReference type="InterPro" id="IPR036291">
    <property type="entry name" value="NAD(P)-bd_dom_sf"/>
</dbReference>
<proteinExistence type="inferred from homology"/>
<dbReference type="Gene3D" id="3.40.50.720">
    <property type="entry name" value="NAD(P)-binding Rossmann-like Domain"/>
    <property type="match status" value="1"/>
</dbReference>
<dbReference type="GO" id="GO:0016020">
    <property type="term" value="C:membrane"/>
    <property type="evidence" value="ECO:0007669"/>
    <property type="project" value="TreeGrafter"/>
</dbReference>